<proteinExistence type="predicted"/>
<name>A0A6P0BGQ8_RHILE</name>
<accession>A0A6P0BGQ8</accession>
<dbReference type="AlphaFoldDB" id="A0A6P0BGQ8"/>
<dbReference type="EMBL" id="WUEZ01000090">
    <property type="protein sequence ID" value="NEI39099.1"/>
    <property type="molecule type" value="Genomic_DNA"/>
</dbReference>
<organism evidence="1 2">
    <name type="scientific">Rhizobium leguminosarum</name>
    <dbReference type="NCBI Taxonomy" id="384"/>
    <lineage>
        <taxon>Bacteria</taxon>
        <taxon>Pseudomonadati</taxon>
        <taxon>Pseudomonadota</taxon>
        <taxon>Alphaproteobacteria</taxon>
        <taxon>Hyphomicrobiales</taxon>
        <taxon>Rhizobiaceae</taxon>
        <taxon>Rhizobium/Agrobacterium group</taxon>
        <taxon>Rhizobium</taxon>
    </lineage>
</organism>
<gene>
    <name evidence="1" type="ORF">GR204_35140</name>
</gene>
<evidence type="ECO:0000313" key="1">
    <source>
        <dbReference type="EMBL" id="NEI39099.1"/>
    </source>
</evidence>
<comment type="caution">
    <text evidence="1">The sequence shown here is derived from an EMBL/GenBank/DDBJ whole genome shotgun (WGS) entry which is preliminary data.</text>
</comment>
<sequence length="81" mass="9236">MALLVDKARIQGARFQPDSIGRRQALIPPRTYCRPIFSKHSPVNRWRCFLLSGGADRFGRWKNTEGTSIMTGRWNDKDGTA</sequence>
<reference evidence="1 2" key="1">
    <citation type="submission" date="2019-12" db="EMBL/GenBank/DDBJ databases">
        <title>Rhizobium genotypes associated with high levels of biological nitrogen fixation by grain legumes in a temperate-maritime cropping system.</title>
        <authorList>
            <person name="Maluk M."/>
            <person name="Francesc Ferrando Molina F."/>
            <person name="Lopez Del Egido L."/>
            <person name="Lafos M."/>
            <person name="Langarica-Fuentes A."/>
            <person name="Gebre Yohannes G."/>
            <person name="Young M.W."/>
            <person name="Martin P."/>
            <person name="Gantlett R."/>
            <person name="Kenicer G."/>
            <person name="Hawes C."/>
            <person name="Begg G.S."/>
            <person name="Quilliam R.S."/>
            <person name="Squire G.R."/>
            <person name="Poole P.S."/>
            <person name="Young P.W."/>
            <person name="Iannetta P.M."/>
            <person name="James E.K."/>
        </authorList>
    </citation>
    <scope>NUCLEOTIDE SEQUENCE [LARGE SCALE GENOMIC DNA]</scope>
    <source>
        <strain evidence="1 2">JHI1096</strain>
    </source>
</reference>
<protein>
    <submittedName>
        <fullName evidence="1">Uncharacterized protein</fullName>
    </submittedName>
</protein>
<dbReference type="Proteomes" id="UP000471560">
    <property type="component" value="Unassembled WGS sequence"/>
</dbReference>
<evidence type="ECO:0000313" key="2">
    <source>
        <dbReference type="Proteomes" id="UP000471560"/>
    </source>
</evidence>
<dbReference type="RefSeq" id="WP_164579492.1">
    <property type="nucleotide sequence ID" value="NZ_WUEZ01000090.1"/>
</dbReference>